<accession>X0YII5</accession>
<evidence type="ECO:0000313" key="1">
    <source>
        <dbReference type="EMBL" id="GAG55869.1"/>
    </source>
</evidence>
<sequence>MRVNATLTALQKAGGDALCKLVLTKYDSTEYTYGVDTTDRILNLSHTEQEWSQTAQVTVNDSSGTLAALTLEGCSGVISYGYDSTYSACAPLEVIASKTDSPQGRIVTTLSLAGVFNMMGEDEASAAYTPEDTNTDTVKTILTAIAKGSASGGLDCFNHCKEYTITFEPESDSYPLGYDDGIIDDFKPADYFNIGFKESRLSAFKKVLSYTKCKARIGADGAIHIFNPTVSDADPAVYDYEYNDAYGDYHNFFDKS</sequence>
<comment type="caution">
    <text evidence="1">The sequence shown here is derived from an EMBL/GenBank/DDBJ whole genome shotgun (WGS) entry which is preliminary data.</text>
</comment>
<dbReference type="AlphaFoldDB" id="X0YII5"/>
<protein>
    <submittedName>
        <fullName evidence="1">Uncharacterized protein</fullName>
    </submittedName>
</protein>
<organism evidence="1">
    <name type="scientific">marine sediment metagenome</name>
    <dbReference type="NCBI Taxonomy" id="412755"/>
    <lineage>
        <taxon>unclassified sequences</taxon>
        <taxon>metagenomes</taxon>
        <taxon>ecological metagenomes</taxon>
    </lineage>
</organism>
<dbReference type="EMBL" id="BART01005973">
    <property type="protein sequence ID" value="GAG55869.1"/>
    <property type="molecule type" value="Genomic_DNA"/>
</dbReference>
<proteinExistence type="predicted"/>
<gene>
    <name evidence="1" type="ORF">S01H4_13575</name>
</gene>
<name>X0YII5_9ZZZZ</name>
<feature type="non-terminal residue" evidence="1">
    <location>
        <position position="256"/>
    </location>
</feature>
<reference evidence="1" key="1">
    <citation type="journal article" date="2014" name="Front. Microbiol.">
        <title>High frequency of phylogenetically diverse reductive dehalogenase-homologous genes in deep subseafloor sedimentary metagenomes.</title>
        <authorList>
            <person name="Kawai M."/>
            <person name="Futagami T."/>
            <person name="Toyoda A."/>
            <person name="Takaki Y."/>
            <person name="Nishi S."/>
            <person name="Hori S."/>
            <person name="Arai W."/>
            <person name="Tsubouchi T."/>
            <person name="Morono Y."/>
            <person name="Uchiyama I."/>
            <person name="Ito T."/>
            <person name="Fujiyama A."/>
            <person name="Inagaki F."/>
            <person name="Takami H."/>
        </authorList>
    </citation>
    <scope>NUCLEOTIDE SEQUENCE</scope>
    <source>
        <strain evidence="1">Expedition CK06-06</strain>
    </source>
</reference>